<dbReference type="Gene3D" id="1.20.140.40">
    <property type="entry name" value="Invertase/pectin methylesterase inhibitor family protein"/>
    <property type="match status" value="1"/>
</dbReference>
<dbReference type="AlphaFoldDB" id="A0A2S3IGJ2"/>
<accession>A0A2S3IGJ2</accession>
<proteinExistence type="predicted"/>
<evidence type="ECO:0000313" key="2">
    <source>
        <dbReference type="EMBL" id="PAN44166.1"/>
    </source>
</evidence>
<feature type="chain" id="PRO_5015651540" description="Pectinesterase inhibitor domain-containing protein" evidence="1">
    <location>
        <begin position="33"/>
        <end position="234"/>
    </location>
</feature>
<evidence type="ECO:0000256" key="1">
    <source>
        <dbReference type="SAM" id="SignalP"/>
    </source>
</evidence>
<keyword evidence="1" id="KW-0732">Signal</keyword>
<organism evidence="2">
    <name type="scientific">Panicum hallii</name>
    <dbReference type="NCBI Taxonomy" id="206008"/>
    <lineage>
        <taxon>Eukaryota</taxon>
        <taxon>Viridiplantae</taxon>
        <taxon>Streptophyta</taxon>
        <taxon>Embryophyta</taxon>
        <taxon>Tracheophyta</taxon>
        <taxon>Spermatophyta</taxon>
        <taxon>Magnoliopsida</taxon>
        <taxon>Liliopsida</taxon>
        <taxon>Poales</taxon>
        <taxon>Poaceae</taxon>
        <taxon>PACMAD clade</taxon>
        <taxon>Panicoideae</taxon>
        <taxon>Panicodae</taxon>
        <taxon>Paniceae</taxon>
        <taxon>Panicinae</taxon>
        <taxon>Panicum</taxon>
        <taxon>Panicum sect. Panicum</taxon>
    </lineage>
</organism>
<dbReference type="EMBL" id="CM008054">
    <property type="protein sequence ID" value="PAN44166.1"/>
    <property type="molecule type" value="Genomic_DNA"/>
</dbReference>
<name>A0A2S3IGJ2_9POAL</name>
<dbReference type="Gramene" id="PAN44166">
    <property type="protein sequence ID" value="PAN44166"/>
    <property type="gene ID" value="PAHAL_9G021800"/>
</dbReference>
<feature type="signal peptide" evidence="1">
    <location>
        <begin position="1"/>
        <end position="32"/>
    </location>
</feature>
<reference evidence="2" key="1">
    <citation type="submission" date="2018-04" db="EMBL/GenBank/DDBJ databases">
        <title>WGS assembly of Panicum hallii.</title>
        <authorList>
            <person name="Lovell J."/>
            <person name="Jenkins J."/>
            <person name="Lowry D."/>
            <person name="Mamidi S."/>
            <person name="Sreedasyam A."/>
            <person name="Weng X."/>
            <person name="Barry K."/>
            <person name="Bonette J."/>
            <person name="Campitelli B."/>
            <person name="Daum C."/>
            <person name="Gordon S."/>
            <person name="Gould B."/>
            <person name="Lipzen A."/>
            <person name="Macqueen A."/>
            <person name="Palacio-Mejia J."/>
            <person name="Plott C."/>
            <person name="Shakirov E."/>
            <person name="Shu S."/>
            <person name="Yoshinaga Y."/>
            <person name="Zane M."/>
            <person name="Rokhsar D."/>
            <person name="Grimwood J."/>
            <person name="Schmutz J."/>
            <person name="Juenger T."/>
        </authorList>
    </citation>
    <scope>NUCLEOTIDE SEQUENCE [LARGE SCALE GENOMIC DNA]</scope>
    <source>
        <strain evidence="2">FIL2</strain>
    </source>
</reference>
<dbReference type="Proteomes" id="UP000243499">
    <property type="component" value="Chromosome 9"/>
</dbReference>
<sequence>MQSRRARPDSYALASEGTSLFVLLLCFSALHALPASVSPGASSIVSTCMTGPYPELCVHELRQRLQDIQTEIASAAPKQGARIAGAPGRGRRWWRWPCRRRRRPARCRRPSWRATSRGSTPACPTSASAWATNCSVTMSTAMQKLHGASAALRSGATDVAKNLASRSFTDVSSCSVSCEDLSGDVRLIIVQSLTEFQKMLQIAITFIKRRKSPTTRFPYRGPDMLSFKEHEHLN</sequence>
<dbReference type="SUPFAM" id="SSF101148">
    <property type="entry name" value="Plant invertase/pectin methylesterase inhibitor"/>
    <property type="match status" value="1"/>
</dbReference>
<dbReference type="InterPro" id="IPR035513">
    <property type="entry name" value="Invertase/methylesterase_inhib"/>
</dbReference>
<gene>
    <name evidence="2" type="ORF">PAHAL_9G021800</name>
</gene>
<evidence type="ECO:0008006" key="3">
    <source>
        <dbReference type="Google" id="ProtNLM"/>
    </source>
</evidence>
<protein>
    <recommendedName>
        <fullName evidence="3">Pectinesterase inhibitor domain-containing protein</fullName>
    </recommendedName>
</protein>